<protein>
    <recommendedName>
        <fullName evidence="6">Aminotransferase</fullName>
        <ecNumber evidence="6">2.6.1.-</ecNumber>
    </recommendedName>
</protein>
<reference evidence="8" key="2">
    <citation type="journal article" date="2021" name="PeerJ">
        <title>Extensive microbial diversity within the chicken gut microbiome revealed by metagenomics and culture.</title>
        <authorList>
            <person name="Gilroy R."/>
            <person name="Ravi A."/>
            <person name="Getino M."/>
            <person name="Pursley I."/>
            <person name="Horton D.L."/>
            <person name="Alikhan N.F."/>
            <person name="Baker D."/>
            <person name="Gharbi K."/>
            <person name="Hall N."/>
            <person name="Watson M."/>
            <person name="Adriaenssens E.M."/>
            <person name="Foster-Nyarko E."/>
            <person name="Jarju S."/>
            <person name="Secka A."/>
            <person name="Antonio M."/>
            <person name="Oren A."/>
            <person name="Chaudhuri R.R."/>
            <person name="La Ragione R."/>
            <person name="Hildebrand F."/>
            <person name="Pallen M.J."/>
        </authorList>
    </citation>
    <scope>NUCLEOTIDE SEQUENCE</scope>
    <source>
        <strain evidence="8">ChiBcolR7-354</strain>
    </source>
</reference>
<gene>
    <name evidence="8" type="ORF">IAB77_04455</name>
</gene>
<dbReference type="EMBL" id="DVGA01000044">
    <property type="protein sequence ID" value="HIQ78490.1"/>
    <property type="molecule type" value="Genomic_DNA"/>
</dbReference>
<dbReference type="PROSITE" id="PS00105">
    <property type="entry name" value="AA_TRANSFER_CLASS_1"/>
    <property type="match status" value="1"/>
</dbReference>
<evidence type="ECO:0000256" key="3">
    <source>
        <dbReference type="ARBA" id="ARBA00022576"/>
    </source>
</evidence>
<keyword evidence="4 6" id="KW-0808">Transferase</keyword>
<name>A0A9D0ZDS8_9FIRM</name>
<dbReference type="Pfam" id="PF00155">
    <property type="entry name" value="Aminotran_1_2"/>
    <property type="match status" value="1"/>
</dbReference>
<evidence type="ECO:0000256" key="5">
    <source>
        <dbReference type="ARBA" id="ARBA00022898"/>
    </source>
</evidence>
<keyword evidence="5" id="KW-0663">Pyridoxal phosphate</keyword>
<comment type="caution">
    <text evidence="8">The sequence shown here is derived from an EMBL/GenBank/DDBJ whole genome shotgun (WGS) entry which is preliminary data.</text>
</comment>
<evidence type="ECO:0000256" key="1">
    <source>
        <dbReference type="ARBA" id="ARBA00001933"/>
    </source>
</evidence>
<dbReference type="InterPro" id="IPR015422">
    <property type="entry name" value="PyrdxlP-dep_Trfase_small"/>
</dbReference>
<dbReference type="GO" id="GO:0006520">
    <property type="term" value="P:amino acid metabolic process"/>
    <property type="evidence" value="ECO:0007669"/>
    <property type="project" value="InterPro"/>
</dbReference>
<comment type="similarity">
    <text evidence="2 6">Belongs to the class-I pyridoxal-phosphate-dependent aminotransferase family.</text>
</comment>
<keyword evidence="3 6" id="KW-0032">Aminotransferase</keyword>
<reference evidence="8" key="1">
    <citation type="submission" date="2020-10" db="EMBL/GenBank/DDBJ databases">
        <authorList>
            <person name="Gilroy R."/>
        </authorList>
    </citation>
    <scope>NUCLEOTIDE SEQUENCE</scope>
    <source>
        <strain evidence="8">ChiBcolR7-354</strain>
    </source>
</reference>
<dbReference type="InterPro" id="IPR004839">
    <property type="entry name" value="Aminotransferase_I/II_large"/>
</dbReference>
<comment type="cofactor">
    <cofactor evidence="1 6">
        <name>pyridoxal 5'-phosphate</name>
        <dbReference type="ChEBI" id="CHEBI:597326"/>
    </cofactor>
</comment>
<sequence length="392" mass="43445">MEKDLRFSKMAREYPASGIRRMFDIAAKYDDVIKLTVGEPNFDTPQYIKDAAKKAIDDGMTHYAPNAGIDELREAVAEKYKSCWDGYTKGHVIITVGAMEGLLLSMLTLLDPGDEILVPDPCFPNYYGQANIVGATAVPVPTYEKFDYRIQAADIESAITPRTKAMILNSPCNPTGAVLTKEDVLEIAEVAKKHDLWVLSDEPYDSIVYDGVQPYSIAEAPGMRGRVMVLNSFSKAYAMTGWRIGYLLAPEPEYITKMAQLQEAVASCVSTFSQVAAVEALKSRSCVDQMVADYTRRRDILIDGINSIPGFSCRKPAGSFYAFVNIKAFGKSSQEFAEELVEHARVVTVPGSAFGEMGEGHLRLVFANSDENLKEAVRRIDEYVRKAYPDMK</sequence>
<dbReference type="EC" id="2.6.1.-" evidence="6"/>
<accession>A0A9D0ZDS8</accession>
<dbReference type="SUPFAM" id="SSF53383">
    <property type="entry name" value="PLP-dependent transferases"/>
    <property type="match status" value="1"/>
</dbReference>
<evidence type="ECO:0000313" key="8">
    <source>
        <dbReference type="EMBL" id="HIQ78490.1"/>
    </source>
</evidence>
<organism evidence="8 9">
    <name type="scientific">Candidatus Scatomorpha intestinavium</name>
    <dbReference type="NCBI Taxonomy" id="2840922"/>
    <lineage>
        <taxon>Bacteria</taxon>
        <taxon>Bacillati</taxon>
        <taxon>Bacillota</taxon>
        <taxon>Clostridia</taxon>
        <taxon>Eubacteriales</taxon>
        <taxon>Candidatus Scatomorpha</taxon>
    </lineage>
</organism>
<dbReference type="InterPro" id="IPR004838">
    <property type="entry name" value="NHTrfase_class1_PyrdxlP-BS"/>
</dbReference>
<dbReference type="AlphaFoldDB" id="A0A9D0ZDS8"/>
<dbReference type="GO" id="GO:0030170">
    <property type="term" value="F:pyridoxal phosphate binding"/>
    <property type="evidence" value="ECO:0007669"/>
    <property type="project" value="InterPro"/>
</dbReference>
<dbReference type="CDD" id="cd00609">
    <property type="entry name" value="AAT_like"/>
    <property type="match status" value="1"/>
</dbReference>
<evidence type="ECO:0000313" key="9">
    <source>
        <dbReference type="Proteomes" id="UP000824262"/>
    </source>
</evidence>
<dbReference type="PANTHER" id="PTHR46383">
    <property type="entry name" value="ASPARTATE AMINOTRANSFERASE"/>
    <property type="match status" value="1"/>
</dbReference>
<evidence type="ECO:0000256" key="6">
    <source>
        <dbReference type="RuleBase" id="RU000481"/>
    </source>
</evidence>
<feature type="domain" description="Aminotransferase class I/classII large" evidence="7">
    <location>
        <begin position="31"/>
        <end position="380"/>
    </location>
</feature>
<dbReference type="GO" id="GO:0008483">
    <property type="term" value="F:transaminase activity"/>
    <property type="evidence" value="ECO:0007669"/>
    <property type="project" value="UniProtKB-KW"/>
</dbReference>
<dbReference type="InterPro" id="IPR015424">
    <property type="entry name" value="PyrdxlP-dep_Trfase"/>
</dbReference>
<dbReference type="Gene3D" id="3.40.640.10">
    <property type="entry name" value="Type I PLP-dependent aspartate aminotransferase-like (Major domain)"/>
    <property type="match status" value="1"/>
</dbReference>
<dbReference type="FunFam" id="3.40.640.10:FF:000033">
    <property type="entry name" value="Aspartate aminotransferase"/>
    <property type="match status" value="1"/>
</dbReference>
<dbReference type="InterPro" id="IPR050596">
    <property type="entry name" value="AspAT/PAT-like"/>
</dbReference>
<evidence type="ECO:0000256" key="2">
    <source>
        <dbReference type="ARBA" id="ARBA00007441"/>
    </source>
</evidence>
<dbReference type="InterPro" id="IPR015421">
    <property type="entry name" value="PyrdxlP-dep_Trfase_major"/>
</dbReference>
<evidence type="ECO:0000259" key="7">
    <source>
        <dbReference type="Pfam" id="PF00155"/>
    </source>
</evidence>
<evidence type="ECO:0000256" key="4">
    <source>
        <dbReference type="ARBA" id="ARBA00022679"/>
    </source>
</evidence>
<dbReference type="Gene3D" id="3.90.1150.10">
    <property type="entry name" value="Aspartate Aminotransferase, domain 1"/>
    <property type="match status" value="1"/>
</dbReference>
<proteinExistence type="inferred from homology"/>
<dbReference type="PANTHER" id="PTHR46383:SF3">
    <property type="entry name" value="ASPARTATE AMINOTRANSFERASE-RELATED"/>
    <property type="match status" value="1"/>
</dbReference>
<dbReference type="Proteomes" id="UP000824262">
    <property type="component" value="Unassembled WGS sequence"/>
</dbReference>